<dbReference type="GO" id="GO:0016740">
    <property type="term" value="F:transferase activity"/>
    <property type="evidence" value="ECO:0007669"/>
    <property type="project" value="UniProtKB-KW"/>
</dbReference>
<dbReference type="AlphaFoldDB" id="A0A1M6T5B1"/>
<dbReference type="EMBL" id="FRAA01000005">
    <property type="protein sequence ID" value="SHK52147.1"/>
    <property type="molecule type" value="Genomic_DNA"/>
</dbReference>
<protein>
    <submittedName>
        <fullName evidence="1">Predicted nucleotidyltransferase component of viral defense system</fullName>
    </submittedName>
</protein>
<proteinExistence type="predicted"/>
<dbReference type="InterPro" id="IPR014942">
    <property type="entry name" value="AbiEii"/>
</dbReference>
<gene>
    <name evidence="1" type="ORF">SAMN04488028_105293</name>
</gene>
<evidence type="ECO:0000313" key="2">
    <source>
        <dbReference type="Proteomes" id="UP000184474"/>
    </source>
</evidence>
<keyword evidence="1" id="KW-0808">Transferase</keyword>
<sequence length="329" mass="38485">MNNWLTLSKEEQVELFTQVGVRMNLPSQAIEKDAWVTLMLRMIFNSELARQFIFKGGTSLSKAFNLIQRFSEDIDLGLDRSYLGFKGELTKGEIRKLRRACHTFVSEKLTTILTHELNNYGIEESLYDIAVDNEKISDQDPEMIQVNYNSVFEEVSYLPKRVLIEVSARSLREPFQEVKINSFIDQQYSEMDFSEPEFQVQATSPQKTFLEKLILLHEEFEKPADKIRHLRMSRHFYDIGQIVDSEFGDDALNNSELFNSIIEHRKVFTPSKTTDYETLDLKTLNITPPQQQLKNYSKDYRDMQGSMIHGSSESFDVLLEKLNRRLKQY</sequence>
<name>A0A1M6T5B1_REIAG</name>
<dbReference type="STRING" id="156994.SAMN04488028_105293"/>
<evidence type="ECO:0000313" key="1">
    <source>
        <dbReference type="EMBL" id="SHK52147.1"/>
    </source>
</evidence>
<dbReference type="Pfam" id="PF08843">
    <property type="entry name" value="AbiEii"/>
    <property type="match status" value="1"/>
</dbReference>
<accession>A0A1M6T5B1</accession>
<dbReference type="RefSeq" id="WP_073123545.1">
    <property type="nucleotide sequence ID" value="NZ_FRAA01000005.1"/>
</dbReference>
<dbReference type="Gene3D" id="3.10.450.620">
    <property type="entry name" value="JHP933, nucleotidyltransferase-like core domain"/>
    <property type="match status" value="1"/>
</dbReference>
<dbReference type="Proteomes" id="UP000184474">
    <property type="component" value="Unassembled WGS sequence"/>
</dbReference>
<keyword evidence="2" id="KW-1185">Reference proteome</keyword>
<reference evidence="2" key="1">
    <citation type="submission" date="2016-11" db="EMBL/GenBank/DDBJ databases">
        <authorList>
            <person name="Varghese N."/>
            <person name="Submissions S."/>
        </authorList>
    </citation>
    <scope>NUCLEOTIDE SEQUENCE [LARGE SCALE GENOMIC DNA]</scope>
    <source>
        <strain evidence="2">DSM 26134</strain>
    </source>
</reference>
<organism evidence="1 2">
    <name type="scientific">Reichenbachiella agariperforans</name>
    <dbReference type="NCBI Taxonomy" id="156994"/>
    <lineage>
        <taxon>Bacteria</taxon>
        <taxon>Pseudomonadati</taxon>
        <taxon>Bacteroidota</taxon>
        <taxon>Cytophagia</taxon>
        <taxon>Cytophagales</taxon>
        <taxon>Reichenbachiellaceae</taxon>
        <taxon>Reichenbachiella</taxon>
    </lineage>
</organism>